<protein>
    <submittedName>
        <fullName evidence="2">Uncharacterized protein</fullName>
    </submittedName>
</protein>
<dbReference type="Proteomes" id="UP001156903">
    <property type="component" value="Unassembled WGS sequence"/>
</dbReference>
<gene>
    <name evidence="2" type="ORF">GCM10007935_07850</name>
</gene>
<name>A0ABQ6C4T3_9BURK</name>
<reference evidence="3" key="1">
    <citation type="journal article" date="2019" name="Int. J. Syst. Evol. Microbiol.">
        <title>The Global Catalogue of Microorganisms (GCM) 10K type strain sequencing project: providing services to taxonomists for standard genome sequencing and annotation.</title>
        <authorList>
            <consortium name="The Broad Institute Genomics Platform"/>
            <consortium name="The Broad Institute Genome Sequencing Center for Infectious Disease"/>
            <person name="Wu L."/>
            <person name="Ma J."/>
        </authorList>
    </citation>
    <scope>NUCLEOTIDE SEQUENCE [LARGE SCALE GENOMIC DNA]</scope>
    <source>
        <strain evidence="3">NBRC 109341</strain>
    </source>
</reference>
<feature type="compositionally biased region" description="Basic and acidic residues" evidence="1">
    <location>
        <begin position="29"/>
        <end position="38"/>
    </location>
</feature>
<keyword evidence="3" id="KW-1185">Reference proteome</keyword>
<evidence type="ECO:0000313" key="2">
    <source>
        <dbReference type="EMBL" id="GLS13356.1"/>
    </source>
</evidence>
<accession>A0ABQ6C4T3</accession>
<organism evidence="2 3">
    <name type="scientific">Hydrogenophaga electricum</name>
    <dbReference type="NCBI Taxonomy" id="1230953"/>
    <lineage>
        <taxon>Bacteria</taxon>
        <taxon>Pseudomonadati</taxon>
        <taxon>Pseudomonadota</taxon>
        <taxon>Betaproteobacteria</taxon>
        <taxon>Burkholderiales</taxon>
        <taxon>Comamonadaceae</taxon>
        <taxon>Hydrogenophaga</taxon>
    </lineage>
</organism>
<evidence type="ECO:0000313" key="3">
    <source>
        <dbReference type="Proteomes" id="UP001156903"/>
    </source>
</evidence>
<feature type="region of interest" description="Disordered" evidence="1">
    <location>
        <begin position="29"/>
        <end position="60"/>
    </location>
</feature>
<dbReference type="EMBL" id="BSPB01000004">
    <property type="protein sequence ID" value="GLS13356.1"/>
    <property type="molecule type" value="Genomic_DNA"/>
</dbReference>
<comment type="caution">
    <text evidence="2">The sequence shown here is derived from an EMBL/GenBank/DDBJ whole genome shotgun (WGS) entry which is preliminary data.</text>
</comment>
<sequence length="96" mass="10388">MDVREAVGRAQQFDFATFVLWDGRTLDKLPRGDPHKGSSDGQSFDIIRGHGGRENACGQAKTEAKAEGGEGVPIIHRVVVSEGAALTNWIASRVRQ</sequence>
<evidence type="ECO:0000256" key="1">
    <source>
        <dbReference type="SAM" id="MobiDB-lite"/>
    </source>
</evidence>
<proteinExistence type="predicted"/>